<sequence length="402" mass="45628">MKKHSLSFVLVCVFWFFGTAPALGASAESLDRIVSQIDSMFPPLEGVVVSVDRQILTLDLKQGQPIKQGDHLKLIRFGRDIIHPVSKKKIGRKETDLGEVEIIEVRQNFSLAKLMNPTTLARASDGVRSPFNELTFVVATPRIKTKKKTIDSDLLRIQLEEKLASHPRFQVPSFELDLWLLENNLSAQGLLTPKHLDQLSDQVKADYLLVSSVGSIKKKLVISYKLYSTRTGQLEKQAKILSDEFPIKQARQETSQNNDIQRSFTRPDNGLVQYVSKQEFQYRIVDLDVGDINGDGREELIVIAPNRVIVYDYRNKKLKQVARFRAENENHQFLGVDVGDINRNGRDEIFVTGRFDNSLSSFVLEAGPGKKRLKKTWDEVNLYFRIIHPFGTRPTLLAQAPG</sequence>
<dbReference type="SUPFAM" id="SSF69318">
    <property type="entry name" value="Integrin alpha N-terminal domain"/>
    <property type="match status" value="1"/>
</dbReference>
<name>A0A382ALU4_9ZZZZ</name>
<protein>
    <recommendedName>
        <fullName evidence="3">VCBS repeat-containing protein</fullName>
    </recommendedName>
</protein>
<gene>
    <name evidence="2" type="ORF">METZ01_LOCUS155282</name>
</gene>
<dbReference type="Pfam" id="PF13517">
    <property type="entry name" value="FG-GAP_3"/>
    <property type="match status" value="1"/>
</dbReference>
<dbReference type="InterPro" id="IPR013517">
    <property type="entry name" value="FG-GAP"/>
</dbReference>
<evidence type="ECO:0000256" key="1">
    <source>
        <dbReference type="ARBA" id="ARBA00022729"/>
    </source>
</evidence>
<reference evidence="2" key="1">
    <citation type="submission" date="2018-05" db="EMBL/GenBank/DDBJ databases">
        <authorList>
            <person name="Lanie J.A."/>
            <person name="Ng W.-L."/>
            <person name="Kazmierczak K.M."/>
            <person name="Andrzejewski T.M."/>
            <person name="Davidsen T.M."/>
            <person name="Wayne K.J."/>
            <person name="Tettelin H."/>
            <person name="Glass J.I."/>
            <person name="Rusch D."/>
            <person name="Podicherti R."/>
            <person name="Tsui H.-C.T."/>
            <person name="Winkler M.E."/>
        </authorList>
    </citation>
    <scope>NUCLEOTIDE SEQUENCE</scope>
</reference>
<dbReference type="AlphaFoldDB" id="A0A382ALU4"/>
<evidence type="ECO:0000313" key="2">
    <source>
        <dbReference type="EMBL" id="SVB02428.1"/>
    </source>
</evidence>
<dbReference type="InterPro" id="IPR028994">
    <property type="entry name" value="Integrin_alpha_N"/>
</dbReference>
<organism evidence="2">
    <name type="scientific">marine metagenome</name>
    <dbReference type="NCBI Taxonomy" id="408172"/>
    <lineage>
        <taxon>unclassified sequences</taxon>
        <taxon>metagenomes</taxon>
        <taxon>ecological metagenomes</taxon>
    </lineage>
</organism>
<accession>A0A382ALU4</accession>
<keyword evidence="1" id="KW-0732">Signal</keyword>
<dbReference type="EMBL" id="UINC01025923">
    <property type="protein sequence ID" value="SVB02428.1"/>
    <property type="molecule type" value="Genomic_DNA"/>
</dbReference>
<feature type="non-terminal residue" evidence="2">
    <location>
        <position position="402"/>
    </location>
</feature>
<proteinExistence type="predicted"/>
<dbReference type="Gene3D" id="2.130.10.130">
    <property type="entry name" value="Integrin alpha, N-terminal"/>
    <property type="match status" value="1"/>
</dbReference>
<evidence type="ECO:0008006" key="3">
    <source>
        <dbReference type="Google" id="ProtNLM"/>
    </source>
</evidence>